<reference evidence="1 2" key="1">
    <citation type="journal article" date="2016" name="Sci. Rep.">
        <title>Metabolic traits of an uncultured archaeal lineage -MSBL1- from brine pools of the Red Sea.</title>
        <authorList>
            <person name="Mwirichia R."/>
            <person name="Alam I."/>
            <person name="Rashid M."/>
            <person name="Vinu M."/>
            <person name="Ba-Alawi W."/>
            <person name="Anthony Kamau A."/>
            <person name="Kamanda Ngugi D."/>
            <person name="Goker M."/>
            <person name="Klenk H.P."/>
            <person name="Bajic V."/>
            <person name="Stingl U."/>
        </authorList>
    </citation>
    <scope>NUCLEOTIDE SEQUENCE [LARGE SCALE GENOMIC DNA]</scope>
    <source>
        <strain evidence="1">SCGC-AAA259O05</strain>
    </source>
</reference>
<evidence type="ECO:0000313" key="1">
    <source>
        <dbReference type="EMBL" id="KXB01214.1"/>
    </source>
</evidence>
<dbReference type="EMBL" id="LHXV01000021">
    <property type="protein sequence ID" value="KXB01214.1"/>
    <property type="molecule type" value="Genomic_DNA"/>
</dbReference>
<organism evidence="1 2">
    <name type="scientific">candidate division MSBL1 archaeon SCGC-AAA259O05</name>
    <dbReference type="NCBI Taxonomy" id="1698271"/>
    <lineage>
        <taxon>Archaea</taxon>
        <taxon>Methanobacteriati</taxon>
        <taxon>Methanobacteriota</taxon>
        <taxon>candidate division MSBL1</taxon>
    </lineage>
</organism>
<accession>A0A133V455</accession>
<evidence type="ECO:0000313" key="2">
    <source>
        <dbReference type="Proteomes" id="UP000070344"/>
    </source>
</evidence>
<dbReference type="Proteomes" id="UP000070344">
    <property type="component" value="Unassembled WGS sequence"/>
</dbReference>
<gene>
    <name evidence="1" type="ORF">AKJ41_02370</name>
</gene>
<sequence>MTVSELEERVGPTPRERHLLYAEHGFKRQAVVFARSKKDELPQVTSPSDLLGQFFVTVENFSTVLRETLEIIPDRPSLRPQPREILDGHRH</sequence>
<name>A0A133V455_9EURY</name>
<dbReference type="AlphaFoldDB" id="A0A133V455"/>
<comment type="caution">
    <text evidence="1">The sequence shown here is derived from an EMBL/GenBank/DDBJ whole genome shotgun (WGS) entry which is preliminary data.</text>
</comment>
<keyword evidence="2" id="KW-1185">Reference proteome</keyword>
<protein>
    <submittedName>
        <fullName evidence="1">Uncharacterized protein</fullName>
    </submittedName>
</protein>
<proteinExistence type="predicted"/>